<evidence type="ECO:0000313" key="2">
    <source>
        <dbReference type="EMBL" id="QDQ09602.1"/>
    </source>
</evidence>
<dbReference type="EMBL" id="CP040916">
    <property type="protein sequence ID" value="QDQ09602.1"/>
    <property type="molecule type" value="Genomic_DNA"/>
</dbReference>
<proteinExistence type="predicted"/>
<evidence type="ECO:0000256" key="1">
    <source>
        <dbReference type="SAM" id="Phobius"/>
    </source>
</evidence>
<evidence type="ECO:0000313" key="3">
    <source>
        <dbReference type="Proteomes" id="UP000316806"/>
    </source>
</evidence>
<feature type="transmembrane region" description="Helical" evidence="1">
    <location>
        <begin position="157"/>
        <end position="180"/>
    </location>
</feature>
<name>A0A516R1S5_STRST</name>
<dbReference type="InterPro" id="IPR033459">
    <property type="entry name" value="AveC-like"/>
</dbReference>
<gene>
    <name evidence="2" type="ORF">FH965_02705</name>
</gene>
<organism evidence="2 3">
    <name type="scientific">Streptomyces spectabilis</name>
    <dbReference type="NCBI Taxonomy" id="68270"/>
    <lineage>
        <taxon>Bacteria</taxon>
        <taxon>Bacillati</taxon>
        <taxon>Actinomycetota</taxon>
        <taxon>Actinomycetes</taxon>
        <taxon>Kitasatosporales</taxon>
        <taxon>Streptomycetaceae</taxon>
        <taxon>Streptomyces</taxon>
    </lineage>
</organism>
<dbReference type="RefSeq" id="WP_144001180.1">
    <property type="nucleotide sequence ID" value="NZ_CP040916.1"/>
</dbReference>
<feature type="transmembrane region" description="Helical" evidence="1">
    <location>
        <begin position="27"/>
        <end position="46"/>
    </location>
</feature>
<feature type="transmembrane region" description="Helical" evidence="1">
    <location>
        <begin position="66"/>
        <end position="87"/>
    </location>
</feature>
<keyword evidence="1" id="KW-0472">Membrane</keyword>
<accession>A0A516R1S5</accession>
<keyword evidence="1" id="KW-0812">Transmembrane</keyword>
<reference evidence="2 3" key="1">
    <citation type="journal article" date="2019" name="J. Ind. Microbiol. Biotechnol.">
        <title>The complete genomic sequence of Streptomyces spectabilis NRRL-2792 and identification of secondary metabolite biosynthetic gene clusters.</title>
        <authorList>
            <person name="Sinha A."/>
            <person name="Phillips-Salemka S."/>
            <person name="Niraula T.A."/>
            <person name="Short K.A."/>
            <person name="Niraula N.P."/>
        </authorList>
    </citation>
    <scope>NUCLEOTIDE SEQUENCE [LARGE SCALE GENOMIC DNA]</scope>
    <source>
        <strain evidence="2 3">NRRL 2792</strain>
    </source>
</reference>
<feature type="transmembrane region" description="Helical" evidence="1">
    <location>
        <begin position="236"/>
        <end position="257"/>
    </location>
</feature>
<sequence length="323" mass="36008">MASDTTSPPPAIAPATSGSWFLLPRPVWTGLGLVSLVLQLVIYGRWLADGGYRLAPTRSPDDDFPIITQLAITAFYSVIIIAGLVVYLRRMRREGRMNLELAMCLGTFLSLWIEPLVNIRATVMQYNAHGIGVISSWAPYVPGWSGQPARYEPNLPLILVSAWVGGAIAGMTGCSLLIRLRRRHQLSTARFIPLFVGTCILFTLLADPLFYALGFFRWDSGITGFTLFPGTWHQFPVYETICFSTLMLSYLAFYYWYRTKGTDFFDPSPTAPRPLRRVIPVLAVIGVTNAIMLFYISILGTFGQFGTISPDHLPEFWVVPSPP</sequence>
<dbReference type="AlphaFoldDB" id="A0A516R1S5"/>
<keyword evidence="1" id="KW-1133">Transmembrane helix</keyword>
<feature type="transmembrane region" description="Helical" evidence="1">
    <location>
        <begin position="192"/>
        <end position="216"/>
    </location>
</feature>
<feature type="transmembrane region" description="Helical" evidence="1">
    <location>
        <begin position="278"/>
        <end position="298"/>
    </location>
</feature>
<dbReference type="Proteomes" id="UP000316806">
    <property type="component" value="Chromosome"/>
</dbReference>
<dbReference type="Pfam" id="PF17198">
    <property type="entry name" value="AveC_like"/>
    <property type="match status" value="1"/>
</dbReference>
<protein>
    <submittedName>
        <fullName evidence="2">Spirocyclase, AveC family</fullName>
    </submittedName>
</protein>
<feature type="transmembrane region" description="Helical" evidence="1">
    <location>
        <begin position="99"/>
        <end position="117"/>
    </location>
</feature>